<dbReference type="EMBL" id="CP002021">
    <property type="protein sequence ID" value="ADG29808.1"/>
    <property type="molecule type" value="Genomic_DNA"/>
</dbReference>
<keyword evidence="1" id="KW-0067">ATP-binding</keyword>
<keyword evidence="1" id="KW-0547">Nucleotide-binding</keyword>
<dbReference type="InterPro" id="IPR027417">
    <property type="entry name" value="P-loop_NTPase"/>
</dbReference>
<dbReference type="HOGENOM" id="CLU_080948_0_0_4"/>
<reference evidence="1" key="1">
    <citation type="submission" date="2010-04" db="EMBL/GenBank/DDBJ databases">
        <title>Complete sequence of Thiomonas intermedia K12.</title>
        <authorList>
            <consortium name="US DOE Joint Genome Institute"/>
            <person name="Lucas S."/>
            <person name="Copeland A."/>
            <person name="Lapidus A."/>
            <person name="Cheng J.-F."/>
            <person name="Bruce D."/>
            <person name="Goodwin L."/>
            <person name="Pitluck S."/>
            <person name="Davenport K."/>
            <person name="Detter J.C."/>
            <person name="Han C."/>
            <person name="Tapia R."/>
            <person name="Land M."/>
            <person name="Hauser L."/>
            <person name="Kyrpides N."/>
            <person name="Ovchinnikova G."/>
            <person name="Kerfeld C.A."/>
            <person name="Cannon G.C."/>
            <person name="Heinhorst S."/>
            <person name="Woyke T."/>
        </authorList>
    </citation>
    <scope>NUCLEOTIDE SEQUENCE [LARGE SCALE GENOMIC DNA]</scope>
    <source>
        <strain evidence="1">K12</strain>
    </source>
</reference>
<dbReference type="GO" id="GO:0004386">
    <property type="term" value="F:helicase activity"/>
    <property type="evidence" value="ECO:0007669"/>
    <property type="project" value="UniProtKB-KW"/>
</dbReference>
<dbReference type="eggNOG" id="COG3598">
    <property type="taxonomic scope" value="Bacteria"/>
</dbReference>
<dbReference type="Gene3D" id="3.40.50.300">
    <property type="entry name" value="P-loop containing nucleotide triphosphate hydrolases"/>
    <property type="match status" value="1"/>
</dbReference>
<dbReference type="AlphaFoldDB" id="D5X4Y4"/>
<protein>
    <submittedName>
        <fullName evidence="1">Putative DNA helicase</fullName>
    </submittedName>
</protein>
<sequence length="299" mass="31261">MRRCTFEQASQPLPPLDFVLPGLLAGTAGAIIGPGAVGKTILAQQIGVGAALGAEICAGAGGALFPAAPGGNVTVILGEDPPEIVLHRLQALIRGLGLTALQRELLDETLHIHSAVDEDLALLRKSPATGEYVRLEFLGRLEEICDGQRLVILDPLLFFAAGLDENSNGDMGALMRALNQLAHKTGCAILILHHVGKSGEGGGEAWEKARGASALTTSVRLQINLTPPSAAECQQYGLSEMERGFYVRVAQVKANYAPPRDAVFLHKGPGGVLSLAKLAEIDQAEPAPRGRKGGRNGAI</sequence>
<accession>D5X4Y4</accession>
<dbReference type="Pfam" id="PF13481">
    <property type="entry name" value="AAA_25"/>
    <property type="match status" value="1"/>
</dbReference>
<dbReference type="SUPFAM" id="SSF52540">
    <property type="entry name" value="P-loop containing nucleoside triphosphate hydrolases"/>
    <property type="match status" value="1"/>
</dbReference>
<gene>
    <name evidence="1" type="ordered locus">Tint_0398</name>
</gene>
<proteinExistence type="predicted"/>
<keyword evidence="1" id="KW-0378">Hydrolase</keyword>
<name>D5X4Y4_THIK1</name>
<evidence type="ECO:0000313" key="1">
    <source>
        <dbReference type="EMBL" id="ADG29808.1"/>
    </source>
</evidence>
<keyword evidence="1" id="KW-0347">Helicase</keyword>
<dbReference type="STRING" id="75379.Tint_0398"/>
<dbReference type="KEGG" id="tin:Tint_0398"/>
<organism evidence="1">
    <name type="scientific">Thiomonas intermedia (strain K12)</name>
    <name type="common">Thiobacillus intermedius</name>
    <dbReference type="NCBI Taxonomy" id="75379"/>
    <lineage>
        <taxon>Bacteria</taxon>
        <taxon>Pseudomonadati</taxon>
        <taxon>Pseudomonadota</taxon>
        <taxon>Betaproteobacteria</taxon>
        <taxon>Burkholderiales</taxon>
        <taxon>Thiomonas</taxon>
    </lineage>
</organism>